<proteinExistence type="inferred from homology"/>
<gene>
    <name evidence="6 8" type="primary">ruvA</name>
    <name evidence="8" type="ORF">GCM10022278_07870</name>
</gene>
<dbReference type="InterPro" id="IPR010994">
    <property type="entry name" value="RuvA_2-like"/>
</dbReference>
<evidence type="ECO:0000256" key="5">
    <source>
        <dbReference type="ARBA" id="ARBA00023204"/>
    </source>
</evidence>
<dbReference type="InterPro" id="IPR013849">
    <property type="entry name" value="DNA_helicase_Holl-junc_RuvA_I"/>
</dbReference>
<dbReference type="InterPro" id="IPR011114">
    <property type="entry name" value="RuvA_C"/>
</dbReference>
<keyword evidence="2 6" id="KW-0227">DNA damage</keyword>
<dbReference type="Gene3D" id="2.40.50.140">
    <property type="entry name" value="Nucleic acid-binding proteins"/>
    <property type="match status" value="1"/>
</dbReference>
<keyword evidence="3 6" id="KW-0238">DNA-binding</keyword>
<dbReference type="HAMAP" id="MF_00031">
    <property type="entry name" value="DNA_HJ_migration_RuvA"/>
    <property type="match status" value="1"/>
</dbReference>
<dbReference type="InterPro" id="IPR012340">
    <property type="entry name" value="NA-bd_OB-fold"/>
</dbReference>
<reference evidence="9" key="1">
    <citation type="journal article" date="2019" name="Int. J. Syst. Evol. Microbiol.">
        <title>The Global Catalogue of Microorganisms (GCM) 10K type strain sequencing project: providing services to taxonomists for standard genome sequencing and annotation.</title>
        <authorList>
            <consortium name="The Broad Institute Genomics Platform"/>
            <consortium name="The Broad Institute Genome Sequencing Center for Infectious Disease"/>
            <person name="Wu L."/>
            <person name="Ma J."/>
        </authorList>
    </citation>
    <scope>NUCLEOTIDE SEQUENCE [LARGE SCALE GENOMIC DNA]</scope>
    <source>
        <strain evidence="9">JCM 17555</strain>
    </source>
</reference>
<comment type="domain">
    <text evidence="6">Has three domains with a flexible linker between the domains II and III and assumes an 'L' shape. Domain III is highly mobile and contacts RuvB.</text>
</comment>
<feature type="domain" description="Helix-hairpin-helix DNA-binding motif class 1" evidence="7">
    <location>
        <begin position="108"/>
        <end position="127"/>
    </location>
</feature>
<dbReference type="NCBIfam" id="TIGR00084">
    <property type="entry name" value="ruvA"/>
    <property type="match status" value="1"/>
</dbReference>
<dbReference type="SUPFAM" id="SSF46929">
    <property type="entry name" value="DNA helicase RuvA subunit, C-terminal domain"/>
    <property type="match status" value="1"/>
</dbReference>
<evidence type="ECO:0000256" key="2">
    <source>
        <dbReference type="ARBA" id="ARBA00022763"/>
    </source>
</evidence>
<feature type="region of interest" description="Domain III" evidence="6">
    <location>
        <begin position="179"/>
        <end position="231"/>
    </location>
</feature>
<name>A0ABP7NPW8_9GAMM</name>
<dbReference type="EMBL" id="BAABBO010000001">
    <property type="protein sequence ID" value="GAA3951106.1"/>
    <property type="molecule type" value="Genomic_DNA"/>
</dbReference>
<evidence type="ECO:0000259" key="7">
    <source>
        <dbReference type="SMART" id="SM00278"/>
    </source>
</evidence>
<evidence type="ECO:0000313" key="9">
    <source>
        <dbReference type="Proteomes" id="UP001501337"/>
    </source>
</evidence>
<comment type="subunit">
    <text evidence="6">Homotetramer. Forms an RuvA(8)-RuvB(12)-Holliday junction (HJ) complex. HJ DNA is sandwiched between 2 RuvA tetramers; dsDNA enters through RuvA and exits via RuvB. An RuvB hexamer assembles on each DNA strand where it exits the tetramer. Each RuvB hexamer is contacted by two RuvA subunits (via domain III) on 2 adjacent RuvB subunits; this complex drives branch migration. In the full resolvosome a probable DNA-RuvA(4)-RuvB(12)-RuvC(2) complex forms which resolves the HJ.</text>
</comment>
<sequence length="231" mass="25202">MIGYIQGRLLSIDSPHVLLNAGGVGYEIEVPLTAALELTTINVEYALYTHLVVREDAQLLYGFLTRQDRDLFRVLLKVSGIGPKLAVNILSHLTARDLVALVRAEDLATFTRLPGIGKKTAERLLIELRDRLANWSFQQKPDQASQRLTGDADTSESGGMGIGALVEVGADDVLDAQSSSPAKIRFEAETALIALGYKPPEATRMIAAVYTDALTRDELIRQALRSMVKGK</sequence>
<feature type="region of interest" description="Domain I" evidence="6">
    <location>
        <begin position="1"/>
        <end position="64"/>
    </location>
</feature>
<evidence type="ECO:0000256" key="6">
    <source>
        <dbReference type="HAMAP-Rule" id="MF_00031"/>
    </source>
</evidence>
<comment type="function">
    <text evidence="6">The RuvA-RuvB-RuvC complex processes Holliday junction (HJ) DNA during genetic recombination and DNA repair, while the RuvA-RuvB complex plays an important role in the rescue of blocked DNA replication forks via replication fork reversal (RFR). RuvA specifically binds to HJ cruciform DNA, conferring on it an open structure. The RuvB hexamer acts as an ATP-dependent pump, pulling dsDNA into and through the RuvAB complex. HJ branch migration allows RuvC to scan DNA until it finds its consensus sequence, where it cleaves and resolves the cruciform DNA.</text>
</comment>
<dbReference type="Pfam" id="PF01330">
    <property type="entry name" value="RuvA_N"/>
    <property type="match status" value="1"/>
</dbReference>
<organism evidence="8 9">
    <name type="scientific">Allohahella marinimesophila</name>
    <dbReference type="NCBI Taxonomy" id="1054972"/>
    <lineage>
        <taxon>Bacteria</taxon>
        <taxon>Pseudomonadati</taxon>
        <taxon>Pseudomonadota</taxon>
        <taxon>Gammaproteobacteria</taxon>
        <taxon>Oceanospirillales</taxon>
        <taxon>Hahellaceae</taxon>
        <taxon>Allohahella</taxon>
    </lineage>
</organism>
<keyword evidence="1 6" id="KW-0963">Cytoplasm</keyword>
<dbReference type="RefSeq" id="WP_344803475.1">
    <property type="nucleotide sequence ID" value="NZ_BAABBO010000001.1"/>
</dbReference>
<dbReference type="SUPFAM" id="SSF47781">
    <property type="entry name" value="RuvA domain 2-like"/>
    <property type="match status" value="1"/>
</dbReference>
<evidence type="ECO:0000256" key="4">
    <source>
        <dbReference type="ARBA" id="ARBA00023172"/>
    </source>
</evidence>
<dbReference type="InterPro" id="IPR036267">
    <property type="entry name" value="RuvA_C_sf"/>
</dbReference>
<dbReference type="Gene3D" id="1.10.150.20">
    <property type="entry name" value="5' to 3' exonuclease, C-terminal subdomain"/>
    <property type="match status" value="1"/>
</dbReference>
<evidence type="ECO:0000256" key="3">
    <source>
        <dbReference type="ARBA" id="ARBA00023125"/>
    </source>
</evidence>
<comment type="similarity">
    <text evidence="6">Belongs to the RuvA family.</text>
</comment>
<feature type="domain" description="Helix-hairpin-helix DNA-binding motif class 1" evidence="7">
    <location>
        <begin position="73"/>
        <end position="92"/>
    </location>
</feature>
<comment type="caution">
    <text evidence="6">Lacks conserved residue(s) required for the propagation of feature annotation.</text>
</comment>
<comment type="subcellular location">
    <subcellularLocation>
        <location evidence="6">Cytoplasm</location>
    </subcellularLocation>
</comment>
<protein>
    <recommendedName>
        <fullName evidence="6">Holliday junction branch migration complex subunit RuvA</fullName>
    </recommendedName>
</protein>
<dbReference type="SMART" id="SM00278">
    <property type="entry name" value="HhH1"/>
    <property type="match status" value="2"/>
</dbReference>
<keyword evidence="9" id="KW-1185">Reference proteome</keyword>
<evidence type="ECO:0000256" key="1">
    <source>
        <dbReference type="ARBA" id="ARBA00022490"/>
    </source>
</evidence>
<keyword evidence="4 6" id="KW-0233">DNA recombination</keyword>
<accession>A0ABP7NPW8</accession>
<dbReference type="InterPro" id="IPR000085">
    <property type="entry name" value="RuvA"/>
</dbReference>
<dbReference type="SUPFAM" id="SSF50249">
    <property type="entry name" value="Nucleic acid-binding proteins"/>
    <property type="match status" value="1"/>
</dbReference>
<dbReference type="CDD" id="cd14332">
    <property type="entry name" value="UBA_RuvA_C"/>
    <property type="match status" value="1"/>
</dbReference>
<dbReference type="Proteomes" id="UP001501337">
    <property type="component" value="Unassembled WGS sequence"/>
</dbReference>
<dbReference type="Pfam" id="PF14520">
    <property type="entry name" value="HHH_5"/>
    <property type="match status" value="1"/>
</dbReference>
<dbReference type="InterPro" id="IPR003583">
    <property type="entry name" value="Hlx-hairpin-Hlx_DNA-bd_motif"/>
</dbReference>
<dbReference type="Gene3D" id="1.10.8.10">
    <property type="entry name" value="DNA helicase RuvA subunit, C-terminal domain"/>
    <property type="match status" value="1"/>
</dbReference>
<dbReference type="Pfam" id="PF07499">
    <property type="entry name" value="RuvA_C"/>
    <property type="match status" value="1"/>
</dbReference>
<comment type="caution">
    <text evidence="8">The sequence shown here is derived from an EMBL/GenBank/DDBJ whole genome shotgun (WGS) entry which is preliminary data.</text>
</comment>
<evidence type="ECO:0000313" key="8">
    <source>
        <dbReference type="EMBL" id="GAA3951106.1"/>
    </source>
</evidence>
<keyword evidence="5 6" id="KW-0234">DNA repair</keyword>